<feature type="region of interest" description="Disordered" evidence="2">
    <location>
        <begin position="227"/>
        <end position="250"/>
    </location>
</feature>
<dbReference type="Pfam" id="PF00106">
    <property type="entry name" value="adh_short"/>
    <property type="match status" value="1"/>
</dbReference>
<dbReference type="CDD" id="cd05325">
    <property type="entry name" value="carb_red_sniffer_like_SDR_c"/>
    <property type="match status" value="1"/>
</dbReference>
<sequence length="284" mass="30702">MAPNVAIIQGTSSGIGAQVARQYLARTNLQIVALSRDATRAKQAILSSSYRGGPDSSSLDQSRLHTLSVDALDESTLQKAADDIKSRFGPHCLKTLWNVGGILRPEKNLQQVSLQSLNESFAVNAFAHLLSAKHFVPLIPRGAEKKKVQEQHNGDDAANGLIHRDLSVVAHLSARVGSIGDNGKGGWYSYRSSKAALNQMVKTLSHELSLRSVPAISVALHPGTVRSHLSKDFTGGPDSDKPLDKAKGQFEPWEAAENLVNVVASLGKDDNGSFRDWKNEKVPW</sequence>
<dbReference type="AlphaFoldDB" id="A0A5C3EU50"/>
<organism evidence="3 4">
    <name type="scientific">Pseudozyma flocculosa</name>
    <dbReference type="NCBI Taxonomy" id="84751"/>
    <lineage>
        <taxon>Eukaryota</taxon>
        <taxon>Fungi</taxon>
        <taxon>Dikarya</taxon>
        <taxon>Basidiomycota</taxon>
        <taxon>Ustilaginomycotina</taxon>
        <taxon>Ustilaginomycetes</taxon>
        <taxon>Ustilaginales</taxon>
        <taxon>Ustilaginaceae</taxon>
        <taxon>Pseudozyma</taxon>
    </lineage>
</organism>
<dbReference type="GO" id="GO:0005737">
    <property type="term" value="C:cytoplasm"/>
    <property type="evidence" value="ECO:0007669"/>
    <property type="project" value="TreeGrafter"/>
</dbReference>
<dbReference type="OrthoDB" id="5296at2759"/>
<evidence type="ECO:0000313" key="3">
    <source>
        <dbReference type="EMBL" id="SPO34541.1"/>
    </source>
</evidence>
<proteinExistence type="inferred from homology"/>
<dbReference type="GO" id="GO:0016491">
    <property type="term" value="F:oxidoreductase activity"/>
    <property type="evidence" value="ECO:0007669"/>
    <property type="project" value="TreeGrafter"/>
</dbReference>
<name>A0A5C3EU50_9BASI</name>
<reference evidence="3 4" key="1">
    <citation type="submission" date="2018-03" db="EMBL/GenBank/DDBJ databases">
        <authorList>
            <person name="Guldener U."/>
        </authorList>
    </citation>
    <scope>NUCLEOTIDE SEQUENCE [LARGE SCALE GENOMIC DNA]</scope>
    <source>
        <strain evidence="3 4">DAOM196992</strain>
    </source>
</reference>
<dbReference type="SUPFAM" id="SSF51735">
    <property type="entry name" value="NAD(P)-binding Rossmann-fold domains"/>
    <property type="match status" value="1"/>
</dbReference>
<dbReference type="PANTHER" id="PTHR43544:SF12">
    <property type="entry name" value="NAD(P)-BINDING ROSSMANN-FOLD SUPERFAMILY PROTEIN"/>
    <property type="match status" value="1"/>
</dbReference>
<gene>
    <name evidence="3" type="ORF">PSFLO_00012</name>
</gene>
<protein>
    <submittedName>
        <fullName evidence="3">Related to short chain dehydrogenase</fullName>
    </submittedName>
</protein>
<dbReference type="PRINTS" id="PR00081">
    <property type="entry name" value="GDHRDH"/>
</dbReference>
<keyword evidence="4" id="KW-1185">Reference proteome</keyword>
<comment type="similarity">
    <text evidence="1">Belongs to the short-chain dehydrogenases/reductases (SDR) family.</text>
</comment>
<dbReference type="InterPro" id="IPR051468">
    <property type="entry name" value="Fungal_SecMetab_SDRs"/>
</dbReference>
<dbReference type="InterPro" id="IPR002347">
    <property type="entry name" value="SDR_fam"/>
</dbReference>
<dbReference type="InterPro" id="IPR036291">
    <property type="entry name" value="NAD(P)-bd_dom_sf"/>
</dbReference>
<dbReference type="PANTHER" id="PTHR43544">
    <property type="entry name" value="SHORT-CHAIN DEHYDROGENASE/REDUCTASE"/>
    <property type="match status" value="1"/>
</dbReference>
<dbReference type="Proteomes" id="UP000323386">
    <property type="component" value="Unassembled WGS sequence"/>
</dbReference>
<dbReference type="Gene3D" id="3.40.50.720">
    <property type="entry name" value="NAD(P)-binding Rossmann-like Domain"/>
    <property type="match status" value="1"/>
</dbReference>
<feature type="compositionally biased region" description="Basic and acidic residues" evidence="2">
    <location>
        <begin position="238"/>
        <end position="248"/>
    </location>
</feature>
<dbReference type="EMBL" id="OOIP01000001">
    <property type="protein sequence ID" value="SPO34541.1"/>
    <property type="molecule type" value="Genomic_DNA"/>
</dbReference>
<evidence type="ECO:0000256" key="2">
    <source>
        <dbReference type="SAM" id="MobiDB-lite"/>
    </source>
</evidence>
<evidence type="ECO:0000313" key="4">
    <source>
        <dbReference type="Proteomes" id="UP000323386"/>
    </source>
</evidence>
<evidence type="ECO:0000256" key="1">
    <source>
        <dbReference type="ARBA" id="ARBA00006484"/>
    </source>
</evidence>
<accession>A0A5C3EU50</accession>